<dbReference type="Pfam" id="PF26253">
    <property type="entry name" value="RdRP_head"/>
    <property type="match status" value="1"/>
</dbReference>
<evidence type="ECO:0000313" key="5">
    <source>
        <dbReference type="WBParaSite" id="Pan_g19747.t1"/>
    </source>
</evidence>
<feature type="domain" description="DUF7636" evidence="1">
    <location>
        <begin position="426"/>
        <end position="527"/>
    </location>
</feature>
<dbReference type="GO" id="GO:0003968">
    <property type="term" value="F:RNA-directed RNA polymerase activity"/>
    <property type="evidence" value="ECO:0007669"/>
    <property type="project" value="InterPro"/>
</dbReference>
<keyword evidence="4" id="KW-1185">Reference proteome</keyword>
<feature type="domain" description="RDRP C-terminal head" evidence="3">
    <location>
        <begin position="66"/>
        <end position="222"/>
    </location>
</feature>
<evidence type="ECO:0000259" key="1">
    <source>
        <dbReference type="Pfam" id="PF24642"/>
    </source>
</evidence>
<evidence type="ECO:0000313" key="4">
    <source>
        <dbReference type="Proteomes" id="UP000492821"/>
    </source>
</evidence>
<evidence type="ECO:0000259" key="2">
    <source>
        <dbReference type="Pfam" id="PF24934"/>
    </source>
</evidence>
<dbReference type="InterPro" id="IPR056654">
    <property type="entry name" value="DUF7752"/>
</dbReference>
<dbReference type="InterPro" id="IPR007855">
    <property type="entry name" value="RDRP"/>
</dbReference>
<evidence type="ECO:0000259" key="3">
    <source>
        <dbReference type="Pfam" id="PF26253"/>
    </source>
</evidence>
<reference evidence="4" key="1">
    <citation type="journal article" date="2013" name="Genetics">
        <title>The draft genome and transcriptome of Panagrellus redivivus are shaped by the harsh demands of a free-living lifestyle.</title>
        <authorList>
            <person name="Srinivasan J."/>
            <person name="Dillman A.R."/>
            <person name="Macchietto M.G."/>
            <person name="Heikkinen L."/>
            <person name="Lakso M."/>
            <person name="Fracchia K.M."/>
            <person name="Antoshechkin I."/>
            <person name="Mortazavi A."/>
            <person name="Wong G."/>
            <person name="Sternberg P.W."/>
        </authorList>
    </citation>
    <scope>NUCLEOTIDE SEQUENCE [LARGE SCALE GENOMIC DNA]</scope>
    <source>
        <strain evidence="4">MT8872</strain>
    </source>
</reference>
<dbReference type="Proteomes" id="UP000492821">
    <property type="component" value="Unassembled WGS sequence"/>
</dbReference>
<dbReference type="WBParaSite" id="Pan_g19747.t1">
    <property type="protein sequence ID" value="Pan_g19747.t1"/>
    <property type="gene ID" value="Pan_g19747"/>
</dbReference>
<dbReference type="GO" id="GO:0031380">
    <property type="term" value="C:nuclear RNA-directed RNA polymerase complex"/>
    <property type="evidence" value="ECO:0007669"/>
    <property type="project" value="TreeGrafter"/>
</dbReference>
<sequence>MEALVKVWKGNEPPEAAEQKPDFMQQNYASTYQSNRLLGHVYRKIQEFVKSVSKYVSQEDDQPVIDKAVHVDGWELYKDEAEAVYGRYSEEIKRVMTSYGVKNEAELFSQCFTDAKNRQLQNRENDSFSSHTTGATIQKQLYEIWCQFRQEFYAAININCAQVLANGKKEFLQTQFTSVLDDPVMGRKLRQMAVAYYKVAYQKGDIISFPWVVWDAIDAIRFSKNIPIDSDPLGNRISLEIEHKKFSKYDDFVKIIWAKLPNVMPYIARYNGLGSLLYFLCKWKEEHDVLAEVSKTEIIVMFMKYATGQLFNVPGVLEHVDIAEVSESMHNVDLKSRTGGLGRMLLTFFIEKSSDSFFEHVENWLVVPTFGGNNLGDEFCDIKKWRAVQRAARDTYFPTVFQSSSSILYSDATKGCVSRPAIVEIGEYFTIDVLASFHDQLNDNLMRALCDLSGCTHISMNVPELTHFVKTKPSYTLRVTLMPKGTPEAINRLRSLLTIDAPVSRNDNPADIMYLMKLNMTNQLKKLFKAARSYVLSPVDR</sequence>
<dbReference type="PANTHER" id="PTHR23079:SF55">
    <property type="entry name" value="RNA-DIRECTED RNA POLYMERASE"/>
    <property type="match status" value="1"/>
</dbReference>
<dbReference type="PANTHER" id="PTHR23079">
    <property type="entry name" value="RNA-DEPENDENT RNA POLYMERASE"/>
    <property type="match status" value="1"/>
</dbReference>
<dbReference type="AlphaFoldDB" id="A0A7E4VDK7"/>
<protein>
    <submittedName>
        <fullName evidence="5">RNA-directed RNA polymerase</fullName>
    </submittedName>
</protein>
<dbReference type="Pfam" id="PF24934">
    <property type="entry name" value="DUF7752"/>
    <property type="match status" value="1"/>
</dbReference>
<dbReference type="InterPro" id="IPR056053">
    <property type="entry name" value="DUF7636"/>
</dbReference>
<dbReference type="GO" id="GO:0030422">
    <property type="term" value="P:siRNA processing"/>
    <property type="evidence" value="ECO:0007669"/>
    <property type="project" value="TreeGrafter"/>
</dbReference>
<reference evidence="5" key="2">
    <citation type="submission" date="2020-10" db="UniProtKB">
        <authorList>
            <consortium name="WormBaseParasite"/>
        </authorList>
    </citation>
    <scope>IDENTIFICATION</scope>
</reference>
<feature type="domain" description="DUF7752" evidence="2">
    <location>
        <begin position="266"/>
        <end position="358"/>
    </location>
</feature>
<dbReference type="InterPro" id="IPR058752">
    <property type="entry name" value="RDRP_C_head"/>
</dbReference>
<name>A0A7E4VDK7_PANRE</name>
<dbReference type="Pfam" id="PF24642">
    <property type="entry name" value="DUF7636"/>
    <property type="match status" value="1"/>
</dbReference>
<accession>A0A7E4VDK7</accession>
<organism evidence="4 5">
    <name type="scientific">Panagrellus redivivus</name>
    <name type="common">Microworm</name>
    <dbReference type="NCBI Taxonomy" id="6233"/>
    <lineage>
        <taxon>Eukaryota</taxon>
        <taxon>Metazoa</taxon>
        <taxon>Ecdysozoa</taxon>
        <taxon>Nematoda</taxon>
        <taxon>Chromadorea</taxon>
        <taxon>Rhabditida</taxon>
        <taxon>Tylenchina</taxon>
        <taxon>Panagrolaimomorpha</taxon>
        <taxon>Panagrolaimoidea</taxon>
        <taxon>Panagrolaimidae</taxon>
        <taxon>Panagrellus</taxon>
    </lineage>
</organism>
<proteinExistence type="predicted"/>